<accession>A0ABW5U289</accession>
<dbReference type="RefSeq" id="WP_386374069.1">
    <property type="nucleotide sequence ID" value="NZ_JBHUMP010000007.1"/>
</dbReference>
<reference evidence="2" key="1">
    <citation type="journal article" date="2019" name="Int. J. Syst. Evol. Microbiol.">
        <title>The Global Catalogue of Microorganisms (GCM) 10K type strain sequencing project: providing services to taxonomists for standard genome sequencing and annotation.</title>
        <authorList>
            <consortium name="The Broad Institute Genomics Platform"/>
            <consortium name="The Broad Institute Genome Sequencing Center for Infectious Disease"/>
            <person name="Wu L."/>
            <person name="Ma J."/>
        </authorList>
    </citation>
    <scope>NUCLEOTIDE SEQUENCE [LARGE SCALE GENOMIC DNA]</scope>
    <source>
        <strain evidence="2">TISTR 2562</strain>
    </source>
</reference>
<name>A0ABW5U289_9RHOB</name>
<sequence length="185" mass="21017">MKQAETSPALRLAFSEGELWGFDEKGMKHVVALEIELSHGLKLHYLEKDKIERLDTYRVVKSAITAAEESLIYFDALVIACGRILDAGVQLHPQLQSWLVNYLLGRTTPPPPKRGPDPYPKLERNFLINHFLSHMEMLNYPITENEATFKDASACHAIHVALGAALDIPSVKRLMNIWSERRSQR</sequence>
<keyword evidence="2" id="KW-1185">Reference proteome</keyword>
<protein>
    <submittedName>
        <fullName evidence="1">Uncharacterized protein</fullName>
    </submittedName>
</protein>
<proteinExistence type="predicted"/>
<dbReference type="EMBL" id="JBHUMP010000007">
    <property type="protein sequence ID" value="MFD2739963.1"/>
    <property type="molecule type" value="Genomic_DNA"/>
</dbReference>
<dbReference type="Proteomes" id="UP001597474">
    <property type="component" value="Unassembled WGS sequence"/>
</dbReference>
<evidence type="ECO:0000313" key="2">
    <source>
        <dbReference type="Proteomes" id="UP001597474"/>
    </source>
</evidence>
<comment type="caution">
    <text evidence="1">The sequence shown here is derived from an EMBL/GenBank/DDBJ whole genome shotgun (WGS) entry which is preliminary data.</text>
</comment>
<gene>
    <name evidence="1" type="ORF">ACFSUD_10315</name>
</gene>
<evidence type="ECO:0000313" key="1">
    <source>
        <dbReference type="EMBL" id="MFD2739963.1"/>
    </source>
</evidence>
<organism evidence="1 2">
    <name type="scientific">Sulfitobacter aestuarii</name>
    <dbReference type="NCBI Taxonomy" id="2161676"/>
    <lineage>
        <taxon>Bacteria</taxon>
        <taxon>Pseudomonadati</taxon>
        <taxon>Pseudomonadota</taxon>
        <taxon>Alphaproteobacteria</taxon>
        <taxon>Rhodobacterales</taxon>
        <taxon>Roseobacteraceae</taxon>
        <taxon>Sulfitobacter</taxon>
    </lineage>
</organism>